<reference evidence="1 2" key="1">
    <citation type="submission" date="2017-06" db="EMBL/GenBank/DDBJ databases">
        <title>Genome sequencing of cyanobaciteial culture collection at National Institute for Environmental Studies (NIES).</title>
        <authorList>
            <person name="Hirose Y."/>
            <person name="Shimura Y."/>
            <person name="Fujisawa T."/>
            <person name="Nakamura Y."/>
            <person name="Kawachi M."/>
        </authorList>
    </citation>
    <scope>NUCLEOTIDE SEQUENCE [LARGE SCALE GENOMIC DNA]</scope>
    <source>
        <strain evidence="1 2">NIES-2135</strain>
    </source>
</reference>
<gene>
    <name evidence="1" type="ORF">NIES2135_06890</name>
</gene>
<protein>
    <submittedName>
        <fullName evidence="1">Uncharacterized protein</fullName>
    </submittedName>
</protein>
<keyword evidence="2" id="KW-1185">Reference proteome</keyword>
<organism evidence="1 2">
    <name type="scientific">Leptolyngbya boryana NIES-2135</name>
    <dbReference type="NCBI Taxonomy" id="1973484"/>
    <lineage>
        <taxon>Bacteria</taxon>
        <taxon>Bacillati</taxon>
        <taxon>Cyanobacteriota</taxon>
        <taxon>Cyanophyceae</taxon>
        <taxon>Leptolyngbyales</taxon>
        <taxon>Leptolyngbyaceae</taxon>
        <taxon>Leptolyngbya group</taxon>
        <taxon>Leptolyngbya</taxon>
    </lineage>
</organism>
<evidence type="ECO:0000313" key="1">
    <source>
        <dbReference type="EMBL" id="BAY53877.1"/>
    </source>
</evidence>
<proteinExistence type="predicted"/>
<accession>A0A1Z4JBP9</accession>
<name>A0A1Z4JBP9_LEPBY</name>
<evidence type="ECO:0000313" key="2">
    <source>
        <dbReference type="Proteomes" id="UP000217895"/>
    </source>
</evidence>
<dbReference type="EMBL" id="AP018203">
    <property type="protein sequence ID" value="BAY53877.1"/>
    <property type="molecule type" value="Genomic_DNA"/>
</dbReference>
<dbReference type="AlphaFoldDB" id="A0A1Z4JBP9"/>
<sequence length="322" mass="37728">MPTISTGTEMIVKNSNPRDEARQLITDWAESIIQAAKQLMYDGEAYLVAVSGLPWYRQGNDTWVDESWWIETARSRYEQQKDSFNRWLIDELEILAHHFLPEYRSAARLRIEQWYEKSAHDPENWWTLAMLVYPEHPIFQDLHEYPENCREWAILANVGYKDAIIALHNNLLSEYENQDWFWVSESLSSIASVGGKSLVASIVSESELQQIRQAFRTLAKKDLANGMLSEEELSEELGQRNCIHVAVQLGWQDVIDDLSRNQSYLRKLDTYDILWWSLTDKRRLVEDFITQVQPHTSRHHTLSEIESESMRLAIAWRRAISV</sequence>
<dbReference type="Proteomes" id="UP000217895">
    <property type="component" value="Chromosome"/>
</dbReference>